<evidence type="ECO:0000256" key="1">
    <source>
        <dbReference type="ARBA" id="ARBA00004167"/>
    </source>
</evidence>
<dbReference type="OrthoDB" id="9774900at2"/>
<comment type="subcellular location">
    <subcellularLocation>
        <location evidence="1">Membrane</location>
        <topology evidence="1">Single-pass membrane protein</topology>
    </subcellularLocation>
</comment>
<keyword evidence="3 5" id="KW-1133">Transmembrane helix</keyword>
<dbReference type="EMBL" id="RJJR01000002">
    <property type="protein sequence ID" value="RNI38680.1"/>
    <property type="molecule type" value="Genomic_DNA"/>
</dbReference>
<evidence type="ECO:0000313" key="7">
    <source>
        <dbReference type="Proteomes" id="UP000267223"/>
    </source>
</evidence>
<evidence type="ECO:0000313" key="6">
    <source>
        <dbReference type="EMBL" id="RNI38680.1"/>
    </source>
</evidence>
<evidence type="ECO:0000256" key="2">
    <source>
        <dbReference type="ARBA" id="ARBA00022692"/>
    </source>
</evidence>
<keyword evidence="6" id="KW-0482">Metalloprotease</keyword>
<organism evidence="6 7">
    <name type="scientific">Hanamia caeni</name>
    <dbReference type="NCBI Taxonomy" id="2294116"/>
    <lineage>
        <taxon>Bacteria</taxon>
        <taxon>Pseudomonadati</taxon>
        <taxon>Bacteroidota</taxon>
        <taxon>Chitinophagia</taxon>
        <taxon>Chitinophagales</taxon>
        <taxon>Chitinophagaceae</taxon>
        <taxon>Hanamia</taxon>
    </lineage>
</organism>
<evidence type="ECO:0000256" key="5">
    <source>
        <dbReference type="SAM" id="Phobius"/>
    </source>
</evidence>
<dbReference type="PANTHER" id="PTHR30168">
    <property type="entry name" value="PUTATIVE MEMBRANE PROTEIN YPFJ"/>
    <property type="match status" value="1"/>
</dbReference>
<protein>
    <submittedName>
        <fullName evidence="6">Metalloprotease</fullName>
    </submittedName>
</protein>
<accession>A0A3M9NLL8</accession>
<evidence type="ECO:0000256" key="4">
    <source>
        <dbReference type="ARBA" id="ARBA00023136"/>
    </source>
</evidence>
<comment type="caution">
    <text evidence="6">The sequence shown here is derived from an EMBL/GenBank/DDBJ whole genome shotgun (WGS) entry which is preliminary data.</text>
</comment>
<dbReference type="GO" id="GO:0006508">
    <property type="term" value="P:proteolysis"/>
    <property type="evidence" value="ECO:0007669"/>
    <property type="project" value="UniProtKB-KW"/>
</dbReference>
<keyword evidence="6" id="KW-0378">Hydrolase</keyword>
<dbReference type="Proteomes" id="UP000267223">
    <property type="component" value="Unassembled WGS sequence"/>
</dbReference>
<dbReference type="AlphaFoldDB" id="A0A3M9NLL8"/>
<dbReference type="GO" id="GO:0008237">
    <property type="term" value="F:metallopeptidase activity"/>
    <property type="evidence" value="ECO:0007669"/>
    <property type="project" value="UniProtKB-KW"/>
</dbReference>
<reference evidence="6 7" key="1">
    <citation type="submission" date="2018-11" db="EMBL/GenBank/DDBJ databases">
        <title>Draft genome sequence of Ferruginibacter sp. BO-59.</title>
        <authorList>
            <person name="Im W.T."/>
        </authorList>
    </citation>
    <scope>NUCLEOTIDE SEQUENCE [LARGE SCALE GENOMIC DNA]</scope>
    <source>
        <strain evidence="6 7">BO-59</strain>
    </source>
</reference>
<dbReference type="PANTHER" id="PTHR30168:SF0">
    <property type="entry name" value="INNER MEMBRANE PROTEIN"/>
    <property type="match status" value="1"/>
</dbReference>
<name>A0A3M9NLL8_9BACT</name>
<dbReference type="RefSeq" id="WP_123119242.1">
    <property type="nucleotide sequence ID" value="NZ_RJJR01000002.1"/>
</dbReference>
<keyword evidence="7" id="KW-1185">Reference proteome</keyword>
<dbReference type="GO" id="GO:0016020">
    <property type="term" value="C:membrane"/>
    <property type="evidence" value="ECO:0007669"/>
    <property type="project" value="UniProtKB-SubCell"/>
</dbReference>
<keyword evidence="6" id="KW-0645">Protease</keyword>
<sequence length="281" mass="31043">MQWRGRRESSNVEDRRGISGGGLAIGGGVIGVIFILAKFLLGGGDVSDLQQLVPQQQQMTQEQKAAEDKEAAFVKVVLADTEDVWSKLFSDMGRTYTDPTLVLFNGTTVSGCGNASAQTGPFYCPTDGKLYIDLSFAQQLSDQFGASGEFAMAYVVAHEVGHHVQDLLGVTQKMEQLRQQVSETEYNKYSVRLELQADFYAGVWAHYDQKMKNVINPDDIQQALTAANAIGDDRLQQEYQGTVTPDSFTHGTSEQRMYWFKKGYETGDLKQGNTFASSSEE</sequence>
<feature type="transmembrane region" description="Helical" evidence="5">
    <location>
        <begin position="21"/>
        <end position="41"/>
    </location>
</feature>
<dbReference type="InterPro" id="IPR007343">
    <property type="entry name" value="Uncharacterised_pept_Zn_put"/>
</dbReference>
<keyword evidence="2 5" id="KW-0812">Transmembrane</keyword>
<gene>
    <name evidence="6" type="ORF">EFY79_03155</name>
</gene>
<proteinExistence type="predicted"/>
<dbReference type="Pfam" id="PF04228">
    <property type="entry name" value="Zn_peptidase"/>
    <property type="match status" value="1"/>
</dbReference>
<evidence type="ECO:0000256" key="3">
    <source>
        <dbReference type="ARBA" id="ARBA00022989"/>
    </source>
</evidence>
<keyword evidence="4 5" id="KW-0472">Membrane</keyword>